<gene>
    <name evidence="6" type="ORF">S01H1_34565</name>
</gene>
<keyword evidence="2" id="KW-0949">S-adenosyl-L-methionine</keyword>
<dbReference type="PANTHER" id="PTHR11135">
    <property type="entry name" value="HISTONE ACETYLTRANSFERASE-RELATED"/>
    <property type="match status" value="1"/>
</dbReference>
<organism evidence="6">
    <name type="scientific">marine sediment metagenome</name>
    <dbReference type="NCBI Taxonomy" id="412755"/>
    <lineage>
        <taxon>unclassified sequences</taxon>
        <taxon>metagenomes</taxon>
        <taxon>ecological metagenomes</taxon>
    </lineage>
</organism>
<dbReference type="InterPro" id="IPR007197">
    <property type="entry name" value="rSAM"/>
</dbReference>
<dbReference type="SFLD" id="SFLDS00029">
    <property type="entry name" value="Radical_SAM"/>
    <property type="match status" value="1"/>
</dbReference>
<dbReference type="GO" id="GO:0051539">
    <property type="term" value="F:4 iron, 4 sulfur cluster binding"/>
    <property type="evidence" value="ECO:0007669"/>
    <property type="project" value="UniProtKB-KW"/>
</dbReference>
<dbReference type="GO" id="GO:0046872">
    <property type="term" value="F:metal ion binding"/>
    <property type="evidence" value="ECO:0007669"/>
    <property type="project" value="UniProtKB-KW"/>
</dbReference>
<dbReference type="EMBL" id="BARS01021529">
    <property type="protein sequence ID" value="GAG04651.1"/>
    <property type="molecule type" value="Genomic_DNA"/>
</dbReference>
<feature type="non-terminal residue" evidence="6">
    <location>
        <position position="130"/>
    </location>
</feature>
<evidence type="ECO:0000256" key="5">
    <source>
        <dbReference type="ARBA" id="ARBA00023014"/>
    </source>
</evidence>
<keyword evidence="5" id="KW-0411">Iron-sulfur</keyword>
<evidence type="ECO:0000256" key="3">
    <source>
        <dbReference type="ARBA" id="ARBA00022723"/>
    </source>
</evidence>
<accession>X0VVU1</accession>
<name>X0VVU1_9ZZZZ</name>
<dbReference type="AlphaFoldDB" id="X0VVU1"/>
<evidence type="ECO:0000313" key="6">
    <source>
        <dbReference type="EMBL" id="GAG04651.1"/>
    </source>
</evidence>
<sequence length="130" mass="14780">MKKFTRTISGVTPVAVMTEPMKCPGQCIYCPTYSAIPQSYTPESPAVLRARKCDYDARKQVELRLRILSEMGHPTDKIELIVMGGTFLAYREDYQYQFIKDCFDALNGEESATLEEAKRLNETTNHRCTG</sequence>
<keyword evidence="4" id="KW-0408">Iron</keyword>
<reference evidence="6" key="1">
    <citation type="journal article" date="2014" name="Front. Microbiol.">
        <title>High frequency of phylogenetically diverse reductive dehalogenase-homologous genes in deep subseafloor sedimentary metagenomes.</title>
        <authorList>
            <person name="Kawai M."/>
            <person name="Futagami T."/>
            <person name="Toyoda A."/>
            <person name="Takaki Y."/>
            <person name="Nishi S."/>
            <person name="Hori S."/>
            <person name="Arai W."/>
            <person name="Tsubouchi T."/>
            <person name="Morono Y."/>
            <person name="Uchiyama I."/>
            <person name="Ito T."/>
            <person name="Fujiyama A."/>
            <person name="Inagaki F."/>
            <person name="Takami H."/>
        </authorList>
    </citation>
    <scope>NUCLEOTIDE SEQUENCE</scope>
    <source>
        <strain evidence="6">Expedition CK06-06</strain>
    </source>
</reference>
<keyword evidence="1" id="KW-0004">4Fe-4S</keyword>
<keyword evidence="3" id="KW-0479">Metal-binding</keyword>
<comment type="caution">
    <text evidence="6">The sequence shown here is derived from an EMBL/GenBank/DDBJ whole genome shotgun (WGS) entry which is preliminary data.</text>
</comment>
<dbReference type="PANTHER" id="PTHR11135:SF0">
    <property type="entry name" value="ELONGATOR COMPLEX PROTEIN 3"/>
    <property type="match status" value="1"/>
</dbReference>
<dbReference type="InterPro" id="IPR039661">
    <property type="entry name" value="ELP3"/>
</dbReference>
<dbReference type="GO" id="GO:0005737">
    <property type="term" value="C:cytoplasm"/>
    <property type="evidence" value="ECO:0007669"/>
    <property type="project" value="TreeGrafter"/>
</dbReference>
<protein>
    <recommendedName>
        <fullName evidence="7">tRNA uridine(34) 5-carboxymethylaminomethyl modification radical SAM/GNAT enzyme Elp3</fullName>
    </recommendedName>
</protein>
<dbReference type="GO" id="GO:0003824">
    <property type="term" value="F:catalytic activity"/>
    <property type="evidence" value="ECO:0007669"/>
    <property type="project" value="InterPro"/>
</dbReference>
<evidence type="ECO:0000256" key="2">
    <source>
        <dbReference type="ARBA" id="ARBA00022691"/>
    </source>
</evidence>
<evidence type="ECO:0008006" key="7">
    <source>
        <dbReference type="Google" id="ProtNLM"/>
    </source>
</evidence>
<evidence type="ECO:0000256" key="4">
    <source>
        <dbReference type="ARBA" id="ARBA00023004"/>
    </source>
</evidence>
<proteinExistence type="predicted"/>
<dbReference type="GO" id="GO:0002926">
    <property type="term" value="P:tRNA wobble base 5-methoxycarbonylmethyl-2-thiouridinylation"/>
    <property type="evidence" value="ECO:0007669"/>
    <property type="project" value="TreeGrafter"/>
</dbReference>
<evidence type="ECO:0000256" key="1">
    <source>
        <dbReference type="ARBA" id="ARBA00022485"/>
    </source>
</evidence>